<dbReference type="InterPro" id="IPR050989">
    <property type="entry name" value="Rap1_Ran_GAP"/>
</dbReference>
<feature type="compositionally biased region" description="Low complexity" evidence="6">
    <location>
        <begin position="1373"/>
        <end position="1383"/>
    </location>
</feature>
<dbReference type="PANTHER" id="PTHR15711:SF15">
    <property type="entry name" value="SIGNAL-INDUCED PROLIFERATION-ASSOCIATED 1-LIKE PROTEIN 3"/>
    <property type="match status" value="1"/>
</dbReference>
<dbReference type="Pfam" id="PF21022">
    <property type="entry name" value="Rap-GAP_dimer"/>
    <property type="match status" value="1"/>
</dbReference>
<dbReference type="SUPFAM" id="SSF111347">
    <property type="entry name" value="Rap/Ran-GAP"/>
    <property type="match status" value="2"/>
</dbReference>
<evidence type="ECO:0000259" key="8">
    <source>
        <dbReference type="PROSITE" id="PS50106"/>
    </source>
</evidence>
<dbReference type="InterPro" id="IPR000331">
    <property type="entry name" value="Rap/Ran_GAP_dom"/>
</dbReference>
<comment type="caution">
    <text evidence="9">The sequence shown here is derived from an EMBL/GenBank/DDBJ whole genome shotgun (WGS) entry which is preliminary data.</text>
</comment>
<feature type="compositionally biased region" description="Basic and acidic residues" evidence="6">
    <location>
        <begin position="1523"/>
        <end position="1536"/>
    </location>
</feature>
<feature type="domain" description="PDZ" evidence="8">
    <location>
        <begin position="1071"/>
        <end position="1135"/>
    </location>
</feature>
<feature type="compositionally biased region" description="Polar residues" evidence="6">
    <location>
        <begin position="1480"/>
        <end position="1498"/>
    </location>
</feature>
<feature type="domain" description="Rap-GAP" evidence="7">
    <location>
        <begin position="603"/>
        <end position="841"/>
    </location>
</feature>
<feature type="coiled-coil region" evidence="5">
    <location>
        <begin position="1890"/>
        <end position="1938"/>
    </location>
</feature>
<feature type="compositionally biased region" description="Polar residues" evidence="6">
    <location>
        <begin position="1262"/>
        <end position="1271"/>
    </location>
</feature>
<feature type="region of interest" description="Disordered" evidence="6">
    <location>
        <begin position="1845"/>
        <end position="1877"/>
    </location>
</feature>
<feature type="compositionally biased region" description="Polar residues" evidence="6">
    <location>
        <begin position="1183"/>
        <end position="1216"/>
    </location>
</feature>
<feature type="region of interest" description="Disordered" evidence="6">
    <location>
        <begin position="1747"/>
        <end position="1805"/>
    </location>
</feature>
<dbReference type="InterPro" id="IPR021818">
    <property type="entry name" value="SIPA1L_C"/>
</dbReference>
<feature type="compositionally biased region" description="Low complexity" evidence="6">
    <location>
        <begin position="1442"/>
        <end position="1457"/>
    </location>
</feature>
<keyword evidence="3 5" id="KW-0175">Coiled coil</keyword>
<dbReference type="SMART" id="SM00228">
    <property type="entry name" value="PDZ"/>
    <property type="match status" value="1"/>
</dbReference>
<dbReference type="Gene3D" id="3.40.50.11210">
    <property type="entry name" value="Rap/Ran-GAP"/>
    <property type="match status" value="1"/>
</dbReference>
<evidence type="ECO:0000256" key="4">
    <source>
        <dbReference type="PROSITE-ProRule" id="PRU00165"/>
    </source>
</evidence>
<evidence type="ECO:0000256" key="6">
    <source>
        <dbReference type="SAM" id="MobiDB-lite"/>
    </source>
</evidence>
<dbReference type="InterPro" id="IPR001478">
    <property type="entry name" value="PDZ"/>
</dbReference>
<feature type="compositionally biased region" description="Polar residues" evidence="6">
    <location>
        <begin position="1697"/>
        <end position="1711"/>
    </location>
</feature>
<sequence>MTTYRPLPNDGVDLAASCGARGTDILPGPHPGDYIPMGFWAQNGSMSQPLGESPTIATTRPSPTTPAMPKMGVRARVADWPPKREALREQSNPSPSQDTDSVKSTKVAHSMRNVQNGQLPSSTPASSGSRAFHRLSRRRSKDVEFQDGWPRSPGRAFLPLRHRSSSEITLSECDVEEPGEPRGSRHPGVLPLFREYGSTSSIDVQGVPEQSFFDILNEFRSEQPEARGSQSLNELLRVDPGTLLSAGSCGAKGDARNGQPAKDSLQTLQPLKEKEKARKKPAWGLGSGDTVDSSIFRKLRSSKPEGEMMRPLGETEEGRSPPEASRPWVCQKSFAHFDVQSLLFDLNEAAANRVSVAQRRNTTTGASAASAMVTLPASRAHSLGTLDPAFTSTEDLNCKENLEQDLGDDNSNDLLLSCPHFRNEIGGEQERNVSFSRASMGSPGGNSETHLTEPTLSIHRTNASISVLEVPKEQQRTQSRPRQYSIEHVDLGARYYQDYFVGKEHANYFGVDEKLGPVAVSIKREKLEDHKDHGPQYQYRIIFRTRELITLRGSILEDATPTATKHGTGRGLPLKDALEYVIPELNIHCLRLALNTPKVTEQLLKLDEQGLCRKHKVGILYCKAGQSSEEEMYNNEEAGPAFEEFLDLLGEKVCLKGFTKVDVSKSIQLKASMSMMACGIRQKPGGLRDCATLTGVSIPADSTGTHSLYTTYQDYEIMFHVSTLLPYTPNNRQQLLRKRHIGNDIVTIIFQEPGALPFTPKNIRSHFQHVFIIVRVHNPCTENVCYSASHWPSSLRSLSLWDPDAEAFLLWRWAVCDTPLGTFPASYSLLLGSDPGLVSCVYPFPLGCPTCCSFCLVCPCHHVLPRPPDSPPCSPLATPHPEISAVTFSESLLSDTSPSSSVSVHLYVWSAAVEDRKRCIHKAKRAMQEALDLAESCVSNTPIDSSGKFTLISLTSKKKEKTKARAGAEQHSAGAIAWRVAAQDYAQGVEIDCILGISNEFVVLLDLRTKEVVFNCYCGDVIGWTPDSSTLKIFYGRGDHIFLQAAEGSVEDIRDIVQRLKVMTNGWETVDMTLRRNGLGQLGFHVKYDGTVAEVEDYGFAWQAGLRQGSRLVEICKVAVVTLSHDQMIDLLRTSVTVKVVIIPPFEDGTPRRGWPETYDMNTSEPKTESETTSSGGRPPYRSNASWQWSGPASHNSLPATKWTTPATPGHAQSLSRLPKQTPMVPFRESQPLHSKRPVSFPETPFTASPAGADRVPPYRQPSGSFSTPGSATYARYKPSPESGVKCPRGAMMVDTQKQQGWWLEAMMVDTQKQQGWWLGALMVDTQKQQVQGWLEAVMVDTQKQQVQGWWLEQYAAAPHPLLSFDPHFIHDGMSSGDSSSGGLTSQESTMERPKPEPLWHVPAQARLSAMAGSSGSKHPSRQDAAGKDSPNRHSKGEPQYSSHSSSNTLSSNASSSHSDERWFDPLDPLEAEQDPFSKGGSSDSGIDTTLCTSSPSCMSLARAPRPAKPHKPPGLCGGGREAAGRPHPADRRREVSPAPVVAGQNKGYRPKLYSSGSSTPPGLVRGSRDPPRQPSDMGSRAGYPAQVYKTASAETPRPFQLSTSVPKSFFSKQPAHNKHPTGWKRTDEPPPRPLPFTDTKKQVDTNAKNVFGQPRLRASLRDLRSPRKNYKSTIEDDLKKLIIMDNLGPEQDRDTGSPQKSLQRTLSDESLCSGRREPSFANPASLEPGLPSDVLFTSTCAFPSSTLPARRQHQHPHPPSGAPSTIPANGNGFPEKKSTISASDLSLADGRDRPLRRLDPGMMPLPDTATGLEWSSLVNAAKAYEVQRAVSLFSLNDPALSPDIPPAHSPVHSHLSLERSPQTPRTTPTLSEEPPLDLTGKVYQLEVMLKQLHTDLQKERQDKVVLQSEVASLRQNNQRLQEESQAASEQLRKFAELFSREKEL</sequence>
<feature type="compositionally biased region" description="Polar residues" evidence="6">
    <location>
        <begin position="89"/>
        <end position="104"/>
    </location>
</feature>
<dbReference type="GO" id="GO:0090162">
    <property type="term" value="P:establishment of epithelial cell polarity"/>
    <property type="evidence" value="ECO:0007669"/>
    <property type="project" value="TreeGrafter"/>
</dbReference>
<evidence type="ECO:0000313" key="10">
    <source>
        <dbReference type="Proteomes" id="UP000710432"/>
    </source>
</evidence>
<feature type="region of interest" description="Disordered" evidence="6">
    <location>
        <begin position="1373"/>
        <end position="1397"/>
    </location>
</feature>
<feature type="compositionally biased region" description="Polar residues" evidence="6">
    <location>
        <begin position="45"/>
        <end position="62"/>
    </location>
</feature>
<feature type="region of interest" description="Disordered" evidence="6">
    <location>
        <begin position="45"/>
        <end position="157"/>
    </location>
</feature>
<dbReference type="GO" id="GO:0005794">
    <property type="term" value="C:Golgi apparatus"/>
    <property type="evidence" value="ECO:0007669"/>
    <property type="project" value="TreeGrafter"/>
</dbReference>
<feature type="region of interest" description="Disordered" evidence="6">
    <location>
        <begin position="1409"/>
        <end position="1665"/>
    </location>
</feature>
<feature type="region of interest" description="Disordered" evidence="6">
    <location>
        <begin position="1689"/>
        <end position="1729"/>
    </location>
</feature>
<gene>
    <name evidence="9" type="ORF">LTLLF_159980</name>
</gene>
<dbReference type="InterPro" id="IPR035974">
    <property type="entry name" value="Rap/Ran-GAP_sf"/>
</dbReference>
<dbReference type="CDD" id="cd06745">
    <property type="entry name" value="PDZ_SIPA1-like"/>
    <property type="match status" value="1"/>
</dbReference>
<dbReference type="GO" id="GO:0003382">
    <property type="term" value="P:epithelial cell morphogenesis"/>
    <property type="evidence" value="ECO:0007669"/>
    <property type="project" value="TreeGrafter"/>
</dbReference>
<evidence type="ECO:0000256" key="3">
    <source>
        <dbReference type="ARBA" id="ARBA00023054"/>
    </source>
</evidence>
<dbReference type="PROSITE" id="PS50106">
    <property type="entry name" value="PDZ"/>
    <property type="match status" value="1"/>
</dbReference>
<feature type="compositionally biased region" description="Polar residues" evidence="6">
    <location>
        <begin position="1860"/>
        <end position="1871"/>
    </location>
</feature>
<dbReference type="GO" id="GO:0005096">
    <property type="term" value="F:GTPase activator activity"/>
    <property type="evidence" value="ECO:0007669"/>
    <property type="project" value="UniProtKB-UniRule"/>
</dbReference>
<feature type="compositionally biased region" description="Basic and acidic residues" evidence="6">
    <location>
        <begin position="1421"/>
        <end position="1437"/>
    </location>
</feature>
<protein>
    <submittedName>
        <fullName evidence="9">Signal-induced proliferation-associated 1-like protein 3</fullName>
    </submittedName>
</protein>
<dbReference type="PANTHER" id="PTHR15711">
    <property type="entry name" value="RAP GTPASE-ACTIVATING PROTEIN"/>
    <property type="match status" value="1"/>
</dbReference>
<accession>A0A8J6GFA5</accession>
<name>A0A8J6GFA5_MICOH</name>
<dbReference type="EMBL" id="JAATJU010022933">
    <property type="protein sequence ID" value="KAH0509237.1"/>
    <property type="molecule type" value="Genomic_DNA"/>
</dbReference>
<dbReference type="Proteomes" id="UP000710432">
    <property type="component" value="Unassembled WGS sequence"/>
</dbReference>
<proteinExistence type="predicted"/>
<dbReference type="GO" id="GO:0051056">
    <property type="term" value="P:regulation of small GTPase mediated signal transduction"/>
    <property type="evidence" value="ECO:0007669"/>
    <property type="project" value="InterPro"/>
</dbReference>
<feature type="region of interest" description="Disordered" evidence="6">
    <location>
        <begin position="247"/>
        <end position="267"/>
    </location>
</feature>
<keyword evidence="2" id="KW-0597">Phosphoprotein</keyword>
<evidence type="ECO:0000256" key="1">
    <source>
        <dbReference type="ARBA" id="ARBA00022468"/>
    </source>
</evidence>
<evidence type="ECO:0000313" key="9">
    <source>
        <dbReference type="EMBL" id="KAH0509237.1"/>
    </source>
</evidence>
<dbReference type="Gene3D" id="2.30.42.10">
    <property type="match status" value="1"/>
</dbReference>
<feature type="compositionally biased region" description="Polar residues" evidence="6">
    <location>
        <begin position="112"/>
        <end position="129"/>
    </location>
</feature>
<evidence type="ECO:0000259" key="7">
    <source>
        <dbReference type="PROSITE" id="PS50085"/>
    </source>
</evidence>
<feature type="region of interest" description="Disordered" evidence="6">
    <location>
        <begin position="299"/>
        <end position="326"/>
    </location>
</feature>
<dbReference type="InterPro" id="IPR036034">
    <property type="entry name" value="PDZ_sf"/>
</dbReference>
<dbReference type="Gene3D" id="6.10.140.210">
    <property type="match status" value="1"/>
</dbReference>
<evidence type="ECO:0000256" key="2">
    <source>
        <dbReference type="ARBA" id="ARBA00022553"/>
    </source>
</evidence>
<keyword evidence="1 4" id="KW-0343">GTPase activation</keyword>
<dbReference type="GO" id="GO:0005886">
    <property type="term" value="C:plasma membrane"/>
    <property type="evidence" value="ECO:0007669"/>
    <property type="project" value="TreeGrafter"/>
</dbReference>
<organism evidence="9 10">
    <name type="scientific">Microtus ochrogaster</name>
    <name type="common">Prairie vole</name>
    <dbReference type="NCBI Taxonomy" id="79684"/>
    <lineage>
        <taxon>Eukaryota</taxon>
        <taxon>Metazoa</taxon>
        <taxon>Chordata</taxon>
        <taxon>Craniata</taxon>
        <taxon>Vertebrata</taxon>
        <taxon>Euteleostomi</taxon>
        <taxon>Mammalia</taxon>
        <taxon>Eutheria</taxon>
        <taxon>Euarchontoglires</taxon>
        <taxon>Glires</taxon>
        <taxon>Rodentia</taxon>
        <taxon>Myomorpha</taxon>
        <taxon>Muroidea</taxon>
        <taxon>Cricetidae</taxon>
        <taxon>Arvicolinae</taxon>
        <taxon>Microtus</taxon>
    </lineage>
</organism>
<feature type="compositionally biased region" description="Basic residues" evidence="6">
    <location>
        <begin position="131"/>
        <end position="140"/>
    </location>
</feature>
<dbReference type="PROSITE" id="PS50085">
    <property type="entry name" value="RAPGAP"/>
    <property type="match status" value="1"/>
</dbReference>
<feature type="compositionally biased region" description="Basic and acidic residues" evidence="6">
    <location>
        <begin position="1790"/>
        <end position="1800"/>
    </location>
</feature>
<evidence type="ECO:0000256" key="5">
    <source>
        <dbReference type="SAM" id="Coils"/>
    </source>
</evidence>
<feature type="region of interest" description="Disordered" evidence="6">
    <location>
        <begin position="1248"/>
        <end position="1282"/>
    </location>
</feature>
<dbReference type="Pfam" id="PF11881">
    <property type="entry name" value="SPAR_C"/>
    <property type="match status" value="1"/>
</dbReference>
<feature type="region of interest" description="Disordered" evidence="6">
    <location>
        <begin position="1151"/>
        <end position="1217"/>
    </location>
</feature>
<dbReference type="SUPFAM" id="SSF50156">
    <property type="entry name" value="PDZ domain-like"/>
    <property type="match status" value="1"/>
</dbReference>
<reference evidence="9" key="1">
    <citation type="submission" date="2020-03" db="EMBL/GenBank/DDBJ databases">
        <title>Studies in the Genomics of Life Span.</title>
        <authorList>
            <person name="Glass D."/>
        </authorList>
    </citation>
    <scope>NUCLEOTIDE SEQUENCE</scope>
    <source>
        <strain evidence="9">LTLLF</strain>
        <tissue evidence="9">Muscle</tissue>
    </source>
</reference>
<dbReference type="Pfam" id="PF02145">
    <property type="entry name" value="Rap_GAP"/>
    <property type="match status" value="1"/>
</dbReference>